<reference evidence="1 2" key="1">
    <citation type="submission" date="2020-04" db="EMBL/GenBank/DDBJ databases">
        <authorList>
            <person name="Alioto T."/>
            <person name="Alioto T."/>
            <person name="Gomez Garrido J."/>
        </authorList>
    </citation>
    <scope>NUCLEOTIDE SEQUENCE [LARGE SCALE GENOMIC DNA]</scope>
</reference>
<organism evidence="1 2">
    <name type="scientific">Cloeon dipterum</name>
    <dbReference type="NCBI Taxonomy" id="197152"/>
    <lineage>
        <taxon>Eukaryota</taxon>
        <taxon>Metazoa</taxon>
        <taxon>Ecdysozoa</taxon>
        <taxon>Arthropoda</taxon>
        <taxon>Hexapoda</taxon>
        <taxon>Insecta</taxon>
        <taxon>Pterygota</taxon>
        <taxon>Palaeoptera</taxon>
        <taxon>Ephemeroptera</taxon>
        <taxon>Pisciforma</taxon>
        <taxon>Baetidae</taxon>
        <taxon>Cloeon</taxon>
    </lineage>
</organism>
<protein>
    <submittedName>
        <fullName evidence="1">Uncharacterized protein</fullName>
    </submittedName>
</protein>
<evidence type="ECO:0000313" key="1">
    <source>
        <dbReference type="EMBL" id="CAB3384230.1"/>
    </source>
</evidence>
<dbReference type="EMBL" id="CADEPI010000343">
    <property type="protein sequence ID" value="CAB3384230.1"/>
    <property type="molecule type" value="Genomic_DNA"/>
</dbReference>
<keyword evidence="2" id="KW-1185">Reference proteome</keyword>
<comment type="caution">
    <text evidence="1">The sequence shown here is derived from an EMBL/GenBank/DDBJ whole genome shotgun (WGS) entry which is preliminary data.</text>
</comment>
<name>A0A8S1DT92_9INSE</name>
<accession>A0A8S1DT92</accession>
<evidence type="ECO:0000313" key="2">
    <source>
        <dbReference type="Proteomes" id="UP000494165"/>
    </source>
</evidence>
<gene>
    <name evidence="1" type="ORF">CLODIP_2_CD03174</name>
</gene>
<dbReference type="AlphaFoldDB" id="A0A8S1DT92"/>
<proteinExistence type="predicted"/>
<sequence>MAVCALCDSSFDEGCYVYELSEVDKEGDSIFVREIFITEEETDEINLELSDTVCIDCIDVQGFYLKTGQPHQQGVINRDSSEAERSELCAICGSDSPLVKISRGISLKIESEKICSACVEFKKLTLEAFFRMLLIPKREQLSAETLDMIHAILGTDDCVGMWYERLECNLCTLEGKNITTGVHKMEVHVRELHHDLGTGGSCRRDCNLHFRTDEERTSHERYCGAWCGECGKCYLKVRGNLPIPPHCLQTRFLVPPLEG</sequence>
<dbReference type="Proteomes" id="UP000494165">
    <property type="component" value="Unassembled WGS sequence"/>
</dbReference>